<dbReference type="InterPro" id="IPR010044">
    <property type="entry name" value="MTAP"/>
</dbReference>
<dbReference type="GO" id="GO:0005829">
    <property type="term" value="C:cytosol"/>
    <property type="evidence" value="ECO:0007669"/>
    <property type="project" value="TreeGrafter"/>
</dbReference>
<dbReference type="Gene3D" id="3.40.50.1580">
    <property type="entry name" value="Nucleoside phosphorylase domain"/>
    <property type="match status" value="1"/>
</dbReference>
<dbReference type="PANTHER" id="PTHR42679:SF2">
    <property type="entry name" value="S-METHYL-5'-THIOADENOSINE PHOSPHORYLASE"/>
    <property type="match status" value="1"/>
</dbReference>
<dbReference type="GO" id="GO:0017061">
    <property type="term" value="F:S-methyl-5-thioadenosine phosphorylase activity"/>
    <property type="evidence" value="ECO:0007669"/>
    <property type="project" value="InterPro"/>
</dbReference>
<keyword evidence="5" id="KW-1185">Reference proteome</keyword>
<evidence type="ECO:0000256" key="2">
    <source>
        <dbReference type="ARBA" id="ARBA00022679"/>
    </source>
</evidence>
<name>A0A833HNR9_9FIRM</name>
<reference evidence="4 5" key="1">
    <citation type="submission" date="2019-10" db="EMBL/GenBank/DDBJ databases">
        <title>Alkaliphilus serpentinus sp. nov. and Alkaliphilus pronyensis sp. nov., two novel anaerobic alkaliphilic species isolated from the serpentinized-hosted hydrothermal field of the Prony Bay (New Caledonia).</title>
        <authorList>
            <person name="Postec A."/>
        </authorList>
    </citation>
    <scope>NUCLEOTIDE SEQUENCE [LARGE SCALE GENOMIC DNA]</scope>
    <source>
        <strain evidence="4 5">LacT</strain>
    </source>
</reference>
<dbReference type="SUPFAM" id="SSF53167">
    <property type="entry name" value="Purine and uridine phosphorylases"/>
    <property type="match status" value="1"/>
</dbReference>
<evidence type="ECO:0000313" key="5">
    <source>
        <dbReference type="Proteomes" id="UP000465601"/>
    </source>
</evidence>
<proteinExistence type="predicted"/>
<gene>
    <name evidence="4" type="ORF">F8153_08640</name>
</gene>
<dbReference type="Pfam" id="PF01048">
    <property type="entry name" value="PNP_UDP_1"/>
    <property type="match status" value="1"/>
</dbReference>
<dbReference type="CDD" id="cd09010">
    <property type="entry name" value="MTAP_SsMTAPII_like_MTIP"/>
    <property type="match status" value="1"/>
</dbReference>
<protein>
    <submittedName>
        <fullName evidence="4">MTAP family purine nucleoside phosphorylase</fullName>
    </submittedName>
</protein>
<organism evidence="4 5">
    <name type="scientific">Alkaliphilus serpentinus</name>
    <dbReference type="NCBI Taxonomy" id="1482731"/>
    <lineage>
        <taxon>Bacteria</taxon>
        <taxon>Bacillati</taxon>
        <taxon>Bacillota</taxon>
        <taxon>Clostridia</taxon>
        <taxon>Peptostreptococcales</taxon>
        <taxon>Natronincolaceae</taxon>
        <taxon>Alkaliphilus</taxon>
    </lineage>
</organism>
<dbReference type="PANTHER" id="PTHR42679">
    <property type="entry name" value="S-METHYL-5'-THIOADENOSINE PHOSPHORYLASE"/>
    <property type="match status" value="1"/>
</dbReference>
<dbReference type="InterPro" id="IPR000845">
    <property type="entry name" value="Nucleoside_phosphorylase_d"/>
</dbReference>
<dbReference type="InterPro" id="IPR035994">
    <property type="entry name" value="Nucleoside_phosphorylase_sf"/>
</dbReference>
<dbReference type="AlphaFoldDB" id="A0A833HNR9"/>
<dbReference type="GO" id="GO:0009116">
    <property type="term" value="P:nucleoside metabolic process"/>
    <property type="evidence" value="ECO:0007669"/>
    <property type="project" value="InterPro"/>
</dbReference>
<dbReference type="Proteomes" id="UP000465601">
    <property type="component" value="Unassembled WGS sequence"/>
</dbReference>
<feature type="domain" description="Nucleoside phosphorylase" evidence="3">
    <location>
        <begin position="14"/>
        <end position="235"/>
    </location>
</feature>
<sequence length="271" mass="30690">MFIVIIVRGVFLVKVGIIGSTGFEFYRICDSYIEKEIIVDLESIKYLSGDFHGIDIYFFVRNIRKGACPPHSVDYLRIMKAMQLLQVNSILATSVVGSLRPEYKPGDHIIIDQFLDFTKYRIFTVYNKDEFAFVDFTYPYCNSLRQVLANSCEKIGVDYKESGCYVGVDGPRFETAAEVKAYSILGGDVVGMTNIPEVILARELGLCYATIALIVNYGAGIEGNLVLRKDCREEVNKHIDKTVDIIRNALSNIRNREYCDCYLKADDIITN</sequence>
<keyword evidence="2" id="KW-0808">Transferase</keyword>
<evidence type="ECO:0000313" key="4">
    <source>
        <dbReference type="EMBL" id="KAB3529856.1"/>
    </source>
</evidence>
<dbReference type="EMBL" id="WBZB01000025">
    <property type="protein sequence ID" value="KAB3529856.1"/>
    <property type="molecule type" value="Genomic_DNA"/>
</dbReference>
<comment type="caution">
    <text evidence="4">The sequence shown here is derived from an EMBL/GenBank/DDBJ whole genome shotgun (WGS) entry which is preliminary data.</text>
</comment>
<dbReference type="GO" id="GO:0019509">
    <property type="term" value="P:L-methionine salvage from methylthioadenosine"/>
    <property type="evidence" value="ECO:0007669"/>
    <property type="project" value="TreeGrafter"/>
</dbReference>
<evidence type="ECO:0000259" key="3">
    <source>
        <dbReference type="Pfam" id="PF01048"/>
    </source>
</evidence>
<keyword evidence="1" id="KW-0328">Glycosyltransferase</keyword>
<accession>A0A833HNR9</accession>
<dbReference type="OrthoDB" id="1523230at2"/>
<evidence type="ECO:0000256" key="1">
    <source>
        <dbReference type="ARBA" id="ARBA00022676"/>
    </source>
</evidence>